<organism evidence="3 4">
    <name type="scientific">Leucosporidium creatinivorum</name>
    <dbReference type="NCBI Taxonomy" id="106004"/>
    <lineage>
        <taxon>Eukaryota</taxon>
        <taxon>Fungi</taxon>
        <taxon>Dikarya</taxon>
        <taxon>Basidiomycota</taxon>
        <taxon>Pucciniomycotina</taxon>
        <taxon>Microbotryomycetes</taxon>
        <taxon>Leucosporidiales</taxon>
        <taxon>Leucosporidium</taxon>
    </lineage>
</organism>
<protein>
    <submittedName>
        <fullName evidence="3">Uncharacterized protein</fullName>
    </submittedName>
</protein>
<keyword evidence="2" id="KW-0812">Transmembrane</keyword>
<feature type="region of interest" description="Disordered" evidence="1">
    <location>
        <begin position="299"/>
        <end position="341"/>
    </location>
</feature>
<name>A0A1Y2ENR9_9BASI</name>
<dbReference type="STRING" id="106004.A0A1Y2ENR9"/>
<comment type="caution">
    <text evidence="3">The sequence shown here is derived from an EMBL/GenBank/DDBJ whole genome shotgun (WGS) entry which is preliminary data.</text>
</comment>
<proteinExistence type="predicted"/>
<feature type="transmembrane region" description="Helical" evidence="2">
    <location>
        <begin position="179"/>
        <end position="199"/>
    </location>
</feature>
<dbReference type="EMBL" id="MCGR01000047">
    <property type="protein sequence ID" value="ORY73220.1"/>
    <property type="molecule type" value="Genomic_DNA"/>
</dbReference>
<dbReference type="InterPro" id="IPR052786">
    <property type="entry name" value="Spore_wall_assembly"/>
</dbReference>
<keyword evidence="4" id="KW-1185">Reference proteome</keyword>
<keyword evidence="2" id="KW-0472">Membrane</keyword>
<feature type="transmembrane region" description="Helical" evidence="2">
    <location>
        <begin position="41"/>
        <end position="64"/>
    </location>
</feature>
<gene>
    <name evidence="3" type="ORF">BCR35DRAFT_293795</name>
</gene>
<dbReference type="AlphaFoldDB" id="A0A1Y2ENR9"/>
<dbReference type="PANTHER" id="PTHR34292">
    <property type="entry name" value="OUTER SPORE WALL PROTEIN LDS1"/>
    <property type="match status" value="1"/>
</dbReference>
<evidence type="ECO:0000313" key="3">
    <source>
        <dbReference type="EMBL" id="ORY73220.1"/>
    </source>
</evidence>
<evidence type="ECO:0000313" key="4">
    <source>
        <dbReference type="Proteomes" id="UP000193467"/>
    </source>
</evidence>
<dbReference type="PANTHER" id="PTHR34292:SF2">
    <property type="entry name" value="OUTER SPORE WALL PROTEIN LDS1"/>
    <property type="match status" value="1"/>
</dbReference>
<keyword evidence="2" id="KW-1133">Transmembrane helix</keyword>
<dbReference type="Proteomes" id="UP000193467">
    <property type="component" value="Unassembled WGS sequence"/>
</dbReference>
<reference evidence="3 4" key="1">
    <citation type="submission" date="2016-07" db="EMBL/GenBank/DDBJ databases">
        <title>Pervasive Adenine N6-methylation of Active Genes in Fungi.</title>
        <authorList>
            <consortium name="DOE Joint Genome Institute"/>
            <person name="Mondo S.J."/>
            <person name="Dannebaum R.O."/>
            <person name="Kuo R.C."/>
            <person name="Labutti K."/>
            <person name="Haridas S."/>
            <person name="Kuo A."/>
            <person name="Salamov A."/>
            <person name="Ahrendt S.R."/>
            <person name="Lipzen A."/>
            <person name="Sullivan W."/>
            <person name="Andreopoulos W.B."/>
            <person name="Clum A."/>
            <person name="Lindquist E."/>
            <person name="Daum C."/>
            <person name="Ramamoorthy G.K."/>
            <person name="Gryganskyi A."/>
            <person name="Culley D."/>
            <person name="Magnuson J.K."/>
            <person name="James T.Y."/>
            <person name="O'Malley M.A."/>
            <person name="Stajich J.E."/>
            <person name="Spatafora J.W."/>
            <person name="Visel A."/>
            <person name="Grigoriev I.V."/>
        </authorList>
    </citation>
    <scope>NUCLEOTIDE SEQUENCE [LARGE SCALE GENOMIC DNA]</scope>
    <source>
        <strain evidence="3 4">62-1032</strain>
    </source>
</reference>
<feature type="transmembrane region" description="Helical" evidence="2">
    <location>
        <begin position="84"/>
        <end position="105"/>
    </location>
</feature>
<evidence type="ECO:0000256" key="1">
    <source>
        <dbReference type="SAM" id="MobiDB-lite"/>
    </source>
</evidence>
<accession>A0A1Y2ENR9</accession>
<evidence type="ECO:0000256" key="2">
    <source>
        <dbReference type="SAM" id="Phobius"/>
    </source>
</evidence>
<sequence>MPVELLPFPPSYCIVGAYRLVTDDSLWQPIWKRSRKTLKRAFYLSIPFTLISYPLTRLYVTLILARSPFSPNNIHDAAVLGISVVRYTTMVLVLGQISMLLEWALRRELGKSKEEVYEATVRSRGKSQDFWGPYVEEWRVPPIERAQRAAQKASFYDRLASPLVRLAVIKVLLTPLSFIPGLSLVVTSAIRCLTLARTLHKPFFAAKKMSPFETELWLTERQTEYRLFGFVSSLMERVPLIGLVFSISNRIGAAMWAFDLEKHQHAYHSGELKPTKEYFSKTAAAAAIPSDLPEGAVGAFPTTKGPVRIEKDGSEVGAGLPSEMKGRLAGAGVPRPLPTRN</sequence>
<dbReference type="InParanoid" id="A0A1Y2ENR9"/>
<dbReference type="OrthoDB" id="10012223at2759"/>